<feature type="region of interest" description="Disordered" evidence="1">
    <location>
        <begin position="1"/>
        <end position="21"/>
    </location>
</feature>
<organism evidence="3 4">
    <name type="scientific">Prescottella agglutinans</name>
    <dbReference type="NCBI Taxonomy" id="1644129"/>
    <lineage>
        <taxon>Bacteria</taxon>
        <taxon>Bacillati</taxon>
        <taxon>Actinomycetota</taxon>
        <taxon>Actinomycetes</taxon>
        <taxon>Mycobacteriales</taxon>
        <taxon>Nocardiaceae</taxon>
        <taxon>Prescottella</taxon>
    </lineage>
</organism>
<dbReference type="Gene3D" id="1.10.260.40">
    <property type="entry name" value="lambda repressor-like DNA-binding domains"/>
    <property type="match status" value="1"/>
</dbReference>
<dbReference type="InterPro" id="IPR010982">
    <property type="entry name" value="Lambda_DNA-bd_dom_sf"/>
</dbReference>
<dbReference type="SMART" id="SM00530">
    <property type="entry name" value="HTH_XRE"/>
    <property type="match status" value="1"/>
</dbReference>
<feature type="region of interest" description="Disordered" evidence="1">
    <location>
        <begin position="158"/>
        <end position="202"/>
    </location>
</feature>
<dbReference type="EMBL" id="JARXVC010000002">
    <property type="protein sequence ID" value="MDH6279478.1"/>
    <property type="molecule type" value="Genomic_DNA"/>
</dbReference>
<dbReference type="RefSeq" id="WP_280758880.1">
    <property type="nucleotide sequence ID" value="NZ_JARXVC010000002.1"/>
</dbReference>
<dbReference type="CDD" id="cd00093">
    <property type="entry name" value="HTH_XRE"/>
    <property type="match status" value="1"/>
</dbReference>
<dbReference type="SUPFAM" id="SSF47413">
    <property type="entry name" value="lambda repressor-like DNA-binding domains"/>
    <property type="match status" value="1"/>
</dbReference>
<dbReference type="InterPro" id="IPR001387">
    <property type="entry name" value="Cro/C1-type_HTH"/>
</dbReference>
<dbReference type="PROSITE" id="PS50943">
    <property type="entry name" value="HTH_CROC1"/>
    <property type="match status" value="1"/>
</dbReference>
<name>A0ABT6M581_9NOCA</name>
<evidence type="ECO:0000259" key="2">
    <source>
        <dbReference type="PROSITE" id="PS50943"/>
    </source>
</evidence>
<comment type="caution">
    <text evidence="3">The sequence shown here is derived from an EMBL/GenBank/DDBJ whole genome shotgun (WGS) entry which is preliminary data.</text>
</comment>
<feature type="domain" description="HTH cro/C1-type" evidence="2">
    <location>
        <begin position="28"/>
        <end position="84"/>
    </location>
</feature>
<gene>
    <name evidence="3" type="ORF">M2280_000687</name>
</gene>
<dbReference type="Proteomes" id="UP001160334">
    <property type="component" value="Unassembled WGS sequence"/>
</dbReference>
<feature type="compositionally biased region" description="Acidic residues" evidence="1">
    <location>
        <begin position="173"/>
        <end position="202"/>
    </location>
</feature>
<evidence type="ECO:0000313" key="3">
    <source>
        <dbReference type="EMBL" id="MDH6279478.1"/>
    </source>
</evidence>
<proteinExistence type="predicted"/>
<keyword evidence="4" id="KW-1185">Reference proteome</keyword>
<sequence>MTRRGDAQESNPVARMTEQERGAWARRIKPVRVERGLTQKDVAEMAGVSRNTVVGAETGTTIPQADKLWRIMVALDLGTDPEDTYPEWVQEWISVIAPLIQAIPQPPRNEIMTEVVMLLGNAAAGNTFRFNSGDTRETVEARAARAFRAIGATDAADTTASIHELPTRPIPDFDFDDLDVVAHEPEDDPADPDDADDHDWIP</sequence>
<accession>A0ABT6M581</accession>
<reference evidence="3 4" key="1">
    <citation type="submission" date="2023-04" db="EMBL/GenBank/DDBJ databases">
        <title>Forest soil microbial communities from Buena Vista Peninsula, Colon Province, Panama.</title>
        <authorList>
            <person name="Bouskill N."/>
        </authorList>
    </citation>
    <scope>NUCLEOTIDE SEQUENCE [LARGE SCALE GENOMIC DNA]</scope>
    <source>
        <strain evidence="3 4">CFH S0262</strain>
    </source>
</reference>
<protein>
    <submittedName>
        <fullName evidence="3">Transcriptional regulator with XRE-family HTH domain</fullName>
    </submittedName>
</protein>
<dbReference type="Pfam" id="PF01381">
    <property type="entry name" value="HTH_3"/>
    <property type="match status" value="1"/>
</dbReference>
<evidence type="ECO:0000313" key="4">
    <source>
        <dbReference type="Proteomes" id="UP001160334"/>
    </source>
</evidence>
<evidence type="ECO:0000256" key="1">
    <source>
        <dbReference type="SAM" id="MobiDB-lite"/>
    </source>
</evidence>